<feature type="compositionally biased region" description="Low complexity" evidence="1">
    <location>
        <begin position="196"/>
        <end position="214"/>
    </location>
</feature>
<organism evidence="2 3">
    <name type="scientific">Cryptosporangium arvum DSM 44712</name>
    <dbReference type="NCBI Taxonomy" id="927661"/>
    <lineage>
        <taxon>Bacteria</taxon>
        <taxon>Bacillati</taxon>
        <taxon>Actinomycetota</taxon>
        <taxon>Actinomycetes</taxon>
        <taxon>Cryptosporangiales</taxon>
        <taxon>Cryptosporangiaceae</taxon>
        <taxon>Cryptosporangium</taxon>
    </lineage>
</organism>
<reference evidence="2 3" key="1">
    <citation type="submission" date="2013-07" db="EMBL/GenBank/DDBJ databases">
        <authorList>
            <consortium name="DOE Joint Genome Institute"/>
            <person name="Eisen J."/>
            <person name="Huntemann M."/>
            <person name="Han J."/>
            <person name="Chen A."/>
            <person name="Kyrpides N."/>
            <person name="Mavromatis K."/>
            <person name="Markowitz V."/>
            <person name="Palaniappan K."/>
            <person name="Ivanova N."/>
            <person name="Schaumberg A."/>
            <person name="Pati A."/>
            <person name="Liolios K."/>
            <person name="Nordberg H.P."/>
            <person name="Cantor M.N."/>
            <person name="Hua S.X."/>
            <person name="Woyke T."/>
        </authorList>
    </citation>
    <scope>NUCLEOTIDE SEQUENCE [LARGE SCALE GENOMIC DNA]</scope>
    <source>
        <strain evidence="2 3">DSM 44712</strain>
    </source>
</reference>
<feature type="compositionally biased region" description="Low complexity" evidence="1">
    <location>
        <begin position="146"/>
        <end position="158"/>
    </location>
</feature>
<feature type="region of interest" description="Disordered" evidence="1">
    <location>
        <begin position="135"/>
        <end position="289"/>
    </location>
</feature>
<comment type="caution">
    <text evidence="2">The sequence shown here is derived from an EMBL/GenBank/DDBJ whole genome shotgun (WGS) entry which is preliminary data.</text>
</comment>
<evidence type="ECO:0000313" key="3">
    <source>
        <dbReference type="Proteomes" id="UP000021053"/>
    </source>
</evidence>
<dbReference type="Proteomes" id="UP000021053">
    <property type="component" value="Unassembled WGS sequence"/>
</dbReference>
<dbReference type="AlphaFoldDB" id="A0A010ZQP8"/>
<protein>
    <submittedName>
        <fullName evidence="2">Uncharacterized protein</fullName>
    </submittedName>
</protein>
<evidence type="ECO:0000313" key="2">
    <source>
        <dbReference type="EMBL" id="EXG80999.1"/>
    </source>
</evidence>
<dbReference type="EMBL" id="JFBT01000001">
    <property type="protein sequence ID" value="EXG80999.1"/>
    <property type="molecule type" value="Genomic_DNA"/>
</dbReference>
<sequence length="318" mass="33205">MGRHRAALGPVIGRHPEPHKAGLQRVAELWCGPSSSGVRAGGGYVTEQFSGGSACGCAVLRAVIGWCPGRWLGGAAGLLSGAAQRVAGERPKSSSGRALHVSGQRPGHRRVAFGQVVPLSCRPSKLQSVVGRCAGSELGGSPARNRVVSRPGGSVVPPTRHSAGAPPCDRAVARLKSSRLPARDRAVRRLSERAEPAPAGRRSPRARISAPTSAGPAHPRSRPRNKRPNTLGRSDARTLGRSDARTRLCGGIEHRYGHPAHPRRPEDGAATTYGAAGRLGRSPRRPVAEATGLRPAGVIRAFRRPPAATETCAGTRTT</sequence>
<proteinExistence type="predicted"/>
<keyword evidence="3" id="KW-1185">Reference proteome</keyword>
<dbReference type="HOGENOM" id="CLU_873502_0_0_11"/>
<accession>A0A010ZQP8</accession>
<evidence type="ECO:0000256" key="1">
    <source>
        <dbReference type="SAM" id="MobiDB-lite"/>
    </source>
</evidence>
<feature type="compositionally biased region" description="Basic and acidic residues" evidence="1">
    <location>
        <begin position="181"/>
        <end position="195"/>
    </location>
</feature>
<name>A0A010ZQP8_9ACTN</name>
<feature type="region of interest" description="Disordered" evidence="1">
    <location>
        <begin position="88"/>
        <end position="107"/>
    </location>
</feature>
<gene>
    <name evidence="2" type="ORF">CryarDRAFT_2094</name>
</gene>
<feature type="compositionally biased region" description="Basic and acidic residues" evidence="1">
    <location>
        <begin position="234"/>
        <end position="256"/>
    </location>
</feature>